<dbReference type="GO" id="GO:0005829">
    <property type="term" value="C:cytosol"/>
    <property type="evidence" value="ECO:0007669"/>
    <property type="project" value="TreeGrafter"/>
</dbReference>
<dbReference type="PANTHER" id="PTHR43384">
    <property type="entry name" value="SEPTUM SITE-DETERMINING PROTEIN MIND HOMOLOG, CHLOROPLASTIC-RELATED"/>
    <property type="match status" value="1"/>
</dbReference>
<evidence type="ECO:0000313" key="2">
    <source>
        <dbReference type="EMBL" id="MBB3099805.1"/>
    </source>
</evidence>
<dbReference type="GO" id="GO:0005524">
    <property type="term" value="F:ATP binding"/>
    <property type="evidence" value="ECO:0007669"/>
    <property type="project" value="TreeGrafter"/>
</dbReference>
<protein>
    <submittedName>
        <fullName evidence="2">Secretion/DNA translocation related CpaE-like protein</fullName>
    </submittedName>
</protein>
<proteinExistence type="predicted"/>
<evidence type="ECO:0000259" key="1">
    <source>
        <dbReference type="Pfam" id="PF26563"/>
    </source>
</evidence>
<organism evidence="2 3">
    <name type="scientific">Actinoplanes campanulatus</name>
    <dbReference type="NCBI Taxonomy" id="113559"/>
    <lineage>
        <taxon>Bacteria</taxon>
        <taxon>Bacillati</taxon>
        <taxon>Actinomycetota</taxon>
        <taxon>Actinomycetes</taxon>
        <taxon>Micromonosporales</taxon>
        <taxon>Micromonosporaceae</taxon>
        <taxon>Actinoplanes</taxon>
    </lineage>
</organism>
<keyword evidence="3" id="KW-1185">Reference proteome</keyword>
<dbReference type="Gene3D" id="3.40.50.300">
    <property type="entry name" value="P-loop containing nucleotide triphosphate hydrolases"/>
    <property type="match status" value="1"/>
</dbReference>
<dbReference type="Pfam" id="PF26563">
    <property type="entry name" value="Rv3660c_N"/>
    <property type="match status" value="1"/>
</dbReference>
<dbReference type="Proteomes" id="UP000590749">
    <property type="component" value="Unassembled WGS sequence"/>
</dbReference>
<dbReference type="InterPro" id="IPR022521">
    <property type="entry name" value="Rv3660c"/>
</dbReference>
<comment type="caution">
    <text evidence="2">The sequence shown here is derived from an EMBL/GenBank/DDBJ whole genome shotgun (WGS) entry which is preliminary data.</text>
</comment>
<dbReference type="AlphaFoldDB" id="A0A7W5FIU0"/>
<dbReference type="GO" id="GO:0051782">
    <property type="term" value="P:negative regulation of cell division"/>
    <property type="evidence" value="ECO:0007669"/>
    <property type="project" value="TreeGrafter"/>
</dbReference>
<dbReference type="InterPro" id="IPR059050">
    <property type="entry name" value="Rv3660c_N"/>
</dbReference>
<dbReference type="InterPro" id="IPR050625">
    <property type="entry name" value="ParA/MinD_ATPase"/>
</dbReference>
<dbReference type="InterPro" id="IPR027417">
    <property type="entry name" value="P-loop_NTPase"/>
</dbReference>
<dbReference type="GO" id="GO:0009898">
    <property type="term" value="C:cytoplasmic side of plasma membrane"/>
    <property type="evidence" value="ECO:0007669"/>
    <property type="project" value="TreeGrafter"/>
</dbReference>
<evidence type="ECO:0000313" key="3">
    <source>
        <dbReference type="Proteomes" id="UP000590749"/>
    </source>
</evidence>
<dbReference type="SUPFAM" id="SSF52540">
    <property type="entry name" value="P-loop containing nucleoside triphosphate hydrolases"/>
    <property type="match status" value="1"/>
</dbReference>
<reference evidence="2 3" key="1">
    <citation type="submission" date="2020-08" db="EMBL/GenBank/DDBJ databases">
        <title>Genomic Encyclopedia of Type Strains, Phase III (KMG-III): the genomes of soil and plant-associated and newly described type strains.</title>
        <authorList>
            <person name="Whitman W."/>
        </authorList>
    </citation>
    <scope>NUCLEOTIDE SEQUENCE [LARGE SCALE GENOMIC DNA]</scope>
    <source>
        <strain evidence="2 3">CECT 3287</strain>
    </source>
</reference>
<feature type="domain" description="Rv3660c-like CheY-like N-terminal" evidence="1">
    <location>
        <begin position="10"/>
        <end position="113"/>
    </location>
</feature>
<dbReference type="PANTHER" id="PTHR43384:SF11">
    <property type="entry name" value="SEPTUM SITE DETERMINING PROTEIN"/>
    <property type="match status" value="1"/>
</dbReference>
<sequence>MPAPRRPLIVTADQDLLDDLLRLAAAGGCEVEVAPDPATARARWTGAPMVLVGADQVAACLRARLPRRSRLILVGHPETMQPAFQVADLIGADNLAVLPEADPWVVDQFAGLTAPLAPSRTLAVIGGRGGAGASILATGLATTAVRAGHRTLLVDADPLGGGLDLVLGWEQVGGMRWSALAGADGRVDPPTLLGALPHRGDLVLLSFDRDELPGVPVEAMAAALDAARRGRDVIVADLPRQLDDAAVLALQAAERALLVVPAELRATASAARIAATVSVHCDDVAVVVRGPAPGRLKARDIARALGLPLAGTLRPEPGVCQGIERGTAPTADGKGPLADLCRRLVGELMGTGPKAAAA</sequence>
<dbReference type="NCBIfam" id="TIGR03815">
    <property type="entry name" value="CpaE_hom_Actino"/>
    <property type="match status" value="1"/>
</dbReference>
<name>A0A7W5FIU0_9ACTN</name>
<dbReference type="GO" id="GO:0016887">
    <property type="term" value="F:ATP hydrolysis activity"/>
    <property type="evidence" value="ECO:0007669"/>
    <property type="project" value="TreeGrafter"/>
</dbReference>
<dbReference type="EMBL" id="JACHXF010000021">
    <property type="protein sequence ID" value="MBB3099805.1"/>
    <property type="molecule type" value="Genomic_DNA"/>
</dbReference>
<gene>
    <name evidence="2" type="ORF">FHR83_007521</name>
</gene>
<accession>A0A7W5FIU0</accession>